<dbReference type="STRING" id="1325564.NSJP_1509"/>
<feature type="transmembrane region" description="Helical" evidence="1">
    <location>
        <begin position="36"/>
        <end position="58"/>
    </location>
</feature>
<proteinExistence type="predicted"/>
<keyword evidence="1" id="KW-1133">Transmembrane helix</keyword>
<evidence type="ECO:0000313" key="3">
    <source>
        <dbReference type="Proteomes" id="UP000192042"/>
    </source>
</evidence>
<evidence type="ECO:0008006" key="4">
    <source>
        <dbReference type="Google" id="ProtNLM"/>
    </source>
</evidence>
<dbReference type="SUPFAM" id="SSF52266">
    <property type="entry name" value="SGNH hydrolase"/>
    <property type="match status" value="1"/>
</dbReference>
<dbReference type="GO" id="GO:0016788">
    <property type="term" value="F:hydrolase activity, acting on ester bonds"/>
    <property type="evidence" value="ECO:0007669"/>
    <property type="project" value="UniProtKB-ARBA"/>
</dbReference>
<keyword evidence="1" id="KW-0472">Membrane</keyword>
<dbReference type="InterPro" id="IPR036514">
    <property type="entry name" value="SGNH_hydro_sf"/>
</dbReference>
<reference evidence="2 3" key="1">
    <citation type="submission" date="2017-03" db="EMBL/GenBank/DDBJ databases">
        <authorList>
            <person name="Afonso C.L."/>
            <person name="Miller P.J."/>
            <person name="Scott M.A."/>
            <person name="Spackman E."/>
            <person name="Goraichik I."/>
            <person name="Dimitrov K.M."/>
            <person name="Suarez D.L."/>
            <person name="Swayne D.E."/>
        </authorList>
    </citation>
    <scope>NUCLEOTIDE SEQUENCE [LARGE SCALE GENOMIC DNA]</scope>
    <source>
        <strain evidence="2">Genome sequencing of Nitrospira japonica strain NJ11</strain>
    </source>
</reference>
<dbReference type="Gene3D" id="3.40.50.1110">
    <property type="entry name" value="SGNH hydrolase"/>
    <property type="match status" value="1"/>
</dbReference>
<organism evidence="2 3">
    <name type="scientific">Nitrospira japonica</name>
    <dbReference type="NCBI Taxonomy" id="1325564"/>
    <lineage>
        <taxon>Bacteria</taxon>
        <taxon>Pseudomonadati</taxon>
        <taxon>Nitrospirota</taxon>
        <taxon>Nitrospiria</taxon>
        <taxon>Nitrospirales</taxon>
        <taxon>Nitrospiraceae</taxon>
        <taxon>Nitrospira</taxon>
    </lineage>
</organism>
<sequence length="370" mass="42077">MLNKDAPAHISSDPVRAIVEIPQSPQHPNSRGVRRLALYALSFGLSLFVAVVCSELILRSTGHRPWTYDTLDRNEPRMNEPDPELGWHSKRGTYTVPPYVPAGQSTSVTVLDGGRRATGTTDPGGRREIVFVGDSFTYGLAISDHETYPWKLQQMFPSFKVLNYGTSGYGTYQSLLVLERELPLLTSPAVVVFGFFFHQEVRNVATPEWLRGLSLHQRRAHVYLPYVSLDSDGTLVRHLPVRYPILPFMEQSALMTFMVDRYVRFTGERRRAQGRQVMERLVVEMKHLSEKHGARFLVAMLDGPKETMAYYTERFQHHQIELVDCNFPLTDDMRVPGEGHPNDQMNTLWAHCIQQKLVNGVLSSTESPVH</sequence>
<keyword evidence="3" id="KW-1185">Reference proteome</keyword>
<dbReference type="KEGG" id="nja:NSJP_1509"/>
<dbReference type="EMBL" id="LT828648">
    <property type="protein sequence ID" value="SLM47681.1"/>
    <property type="molecule type" value="Genomic_DNA"/>
</dbReference>
<dbReference type="AlphaFoldDB" id="A0A1W1I405"/>
<protein>
    <recommendedName>
        <fullName evidence="4">SGNH hydrolase-type esterase domain-containing protein</fullName>
    </recommendedName>
</protein>
<accession>A0A1W1I405</accession>
<name>A0A1W1I405_9BACT</name>
<evidence type="ECO:0000256" key="1">
    <source>
        <dbReference type="SAM" id="Phobius"/>
    </source>
</evidence>
<dbReference type="Proteomes" id="UP000192042">
    <property type="component" value="Chromosome I"/>
</dbReference>
<evidence type="ECO:0000313" key="2">
    <source>
        <dbReference type="EMBL" id="SLM47681.1"/>
    </source>
</evidence>
<keyword evidence="1" id="KW-0812">Transmembrane</keyword>
<gene>
    <name evidence="2" type="ORF">NSJP_1509</name>
</gene>